<dbReference type="EMBL" id="JABMIG020000047">
    <property type="protein sequence ID" value="KAL3798261.1"/>
    <property type="molecule type" value="Genomic_DNA"/>
</dbReference>
<evidence type="ECO:0000256" key="1">
    <source>
        <dbReference type="SAM" id="MobiDB-lite"/>
    </source>
</evidence>
<reference evidence="2 3" key="1">
    <citation type="journal article" date="2020" name="G3 (Bethesda)">
        <title>Improved Reference Genome for Cyclotella cryptica CCMP332, a Model for Cell Wall Morphogenesis, Salinity Adaptation, and Lipid Production in Diatoms (Bacillariophyta).</title>
        <authorList>
            <person name="Roberts W.R."/>
            <person name="Downey K.M."/>
            <person name="Ruck E.C."/>
            <person name="Traller J.C."/>
            <person name="Alverson A.J."/>
        </authorList>
    </citation>
    <scope>NUCLEOTIDE SEQUENCE [LARGE SCALE GENOMIC DNA]</scope>
    <source>
        <strain evidence="2 3">CCMP332</strain>
    </source>
</reference>
<feature type="region of interest" description="Disordered" evidence="1">
    <location>
        <begin position="121"/>
        <end position="141"/>
    </location>
</feature>
<gene>
    <name evidence="2" type="ORF">HJC23_000175</name>
</gene>
<protein>
    <submittedName>
        <fullName evidence="2">Uncharacterized protein</fullName>
    </submittedName>
</protein>
<feature type="region of interest" description="Disordered" evidence="1">
    <location>
        <begin position="185"/>
        <end position="223"/>
    </location>
</feature>
<dbReference type="AlphaFoldDB" id="A0ABD3QFH8"/>
<proteinExistence type="predicted"/>
<dbReference type="Proteomes" id="UP001516023">
    <property type="component" value="Unassembled WGS sequence"/>
</dbReference>
<evidence type="ECO:0000313" key="2">
    <source>
        <dbReference type="EMBL" id="KAL3798261.1"/>
    </source>
</evidence>
<organism evidence="2 3">
    <name type="scientific">Cyclotella cryptica</name>
    <dbReference type="NCBI Taxonomy" id="29204"/>
    <lineage>
        <taxon>Eukaryota</taxon>
        <taxon>Sar</taxon>
        <taxon>Stramenopiles</taxon>
        <taxon>Ochrophyta</taxon>
        <taxon>Bacillariophyta</taxon>
        <taxon>Coscinodiscophyceae</taxon>
        <taxon>Thalassiosirophycidae</taxon>
        <taxon>Stephanodiscales</taxon>
        <taxon>Stephanodiscaceae</taxon>
        <taxon>Cyclotella</taxon>
    </lineage>
</organism>
<evidence type="ECO:0000313" key="3">
    <source>
        <dbReference type="Proteomes" id="UP001516023"/>
    </source>
</evidence>
<name>A0ABD3QFH8_9STRA</name>
<keyword evidence="3" id="KW-1185">Reference proteome</keyword>
<comment type="caution">
    <text evidence="2">The sequence shown here is derived from an EMBL/GenBank/DDBJ whole genome shotgun (WGS) entry which is preliminary data.</text>
</comment>
<accession>A0ABD3QFH8</accession>
<sequence length="279" mass="30827">MNNKVTGQKEIGLNFVRVSLSMFVVFTAQSNQLSWKTTRAQTKNTPRKTVGWTAVIPSIVLSFRLPTKSPLCTNYDPPSAGFTVRLLCVKMQLAPPNETATIADKASAADQLNSIDRKAEKTDAGIQIHGPKASSESEASKKRQRDFYPAVFGCDDATPLSEFFENAQPPILALKTQSSSAAPFASSKAAVPRKPLKFDPPTFKLGANSADMNDDEDSKPAAENEQALNNLQEQSNVNDVPSYCFPAVKWDEKEVDLLVECSRRWISDLKRRKVSEDRR</sequence>